<dbReference type="Proteomes" id="UP000075901">
    <property type="component" value="Unassembled WGS sequence"/>
</dbReference>
<keyword evidence="3" id="KW-0677">Repeat</keyword>
<evidence type="ECO:0000256" key="1">
    <source>
        <dbReference type="ARBA" id="ARBA00004123"/>
    </source>
</evidence>
<dbReference type="GO" id="GO:0005634">
    <property type="term" value="C:nucleus"/>
    <property type="evidence" value="ECO:0007669"/>
    <property type="project" value="UniProtKB-SubCell"/>
</dbReference>
<dbReference type="VEuPathDB" id="VectorBase:AMAM017021"/>
<proteinExistence type="predicted"/>
<keyword evidence="6" id="KW-0238">DNA-binding</keyword>
<accession>A0A182T0C2</accession>
<dbReference type="GO" id="GO:0003677">
    <property type="term" value="F:DNA binding"/>
    <property type="evidence" value="ECO:0007669"/>
    <property type="project" value="UniProtKB-KW"/>
</dbReference>
<evidence type="ECO:0000256" key="2">
    <source>
        <dbReference type="ARBA" id="ARBA00022723"/>
    </source>
</evidence>
<comment type="subcellular location">
    <subcellularLocation>
        <location evidence="1">Nucleus</location>
    </subcellularLocation>
</comment>
<dbReference type="PANTHER" id="PTHR24379">
    <property type="entry name" value="KRAB AND ZINC FINGER DOMAIN-CONTAINING"/>
    <property type="match status" value="1"/>
</dbReference>
<dbReference type="GO" id="GO:0008270">
    <property type="term" value="F:zinc ion binding"/>
    <property type="evidence" value="ECO:0007669"/>
    <property type="project" value="UniProtKB-KW"/>
</dbReference>
<dbReference type="SUPFAM" id="SSF57667">
    <property type="entry name" value="beta-beta-alpha zinc fingers"/>
    <property type="match status" value="5"/>
</dbReference>
<keyword evidence="4 8" id="KW-0863">Zinc-finger</keyword>
<evidence type="ECO:0000256" key="6">
    <source>
        <dbReference type="ARBA" id="ARBA00023125"/>
    </source>
</evidence>
<organism evidence="10 11">
    <name type="scientific">Anopheles maculatus</name>
    <dbReference type="NCBI Taxonomy" id="74869"/>
    <lineage>
        <taxon>Eukaryota</taxon>
        <taxon>Metazoa</taxon>
        <taxon>Ecdysozoa</taxon>
        <taxon>Arthropoda</taxon>
        <taxon>Hexapoda</taxon>
        <taxon>Insecta</taxon>
        <taxon>Pterygota</taxon>
        <taxon>Neoptera</taxon>
        <taxon>Endopterygota</taxon>
        <taxon>Diptera</taxon>
        <taxon>Nematocera</taxon>
        <taxon>Culicoidea</taxon>
        <taxon>Culicidae</taxon>
        <taxon>Anophelinae</taxon>
        <taxon>Anopheles</taxon>
        <taxon>Anopheles maculatus group</taxon>
    </lineage>
</organism>
<sequence length="307" mass="36441">MPFFRCSMLHELSDPVGKIFRCKLCPQEYTTLYLMARHLERLHNVTLERARDKLQYVKNTTKQEKRYRCKYCDKTYVNTTYLKRHLLKHEKNGHLLYKCCCCDRYFKTEEETHQHELDTHRDRLECKICEKTFAKPDLALRHKRYAHASDGKDRTKYICPQCGKKFLSRITLSDHERAECGKTPIYACNKCDKHYSSYSSLKMHQTVHENQLPFVCNFCGKKFRTKGQLKVHERGHTGEKPFRCDKCPRSFPYRQSLQTHMTTHTGVKRYGCTECDRKFSCITNMQSHRRVHHKAIDGGASKTEEVH</sequence>
<keyword evidence="5" id="KW-0862">Zinc</keyword>
<dbReference type="Pfam" id="PF00096">
    <property type="entry name" value="zf-C2H2"/>
    <property type="match status" value="5"/>
</dbReference>
<evidence type="ECO:0000313" key="11">
    <source>
        <dbReference type="Proteomes" id="UP000075901"/>
    </source>
</evidence>
<dbReference type="InterPro" id="IPR013087">
    <property type="entry name" value="Znf_C2H2_type"/>
</dbReference>
<evidence type="ECO:0000256" key="3">
    <source>
        <dbReference type="ARBA" id="ARBA00022737"/>
    </source>
</evidence>
<evidence type="ECO:0000259" key="9">
    <source>
        <dbReference type="PROSITE" id="PS50157"/>
    </source>
</evidence>
<dbReference type="FunFam" id="3.30.160.60:FF:001465">
    <property type="entry name" value="Zinc finger protein 560"/>
    <property type="match status" value="1"/>
</dbReference>
<feature type="domain" description="C2H2-type" evidence="9">
    <location>
        <begin position="270"/>
        <end position="292"/>
    </location>
</feature>
<reference evidence="11" key="1">
    <citation type="submission" date="2013-09" db="EMBL/GenBank/DDBJ databases">
        <title>The Genome Sequence of Anopheles maculatus species B.</title>
        <authorList>
            <consortium name="The Broad Institute Genomics Platform"/>
            <person name="Neafsey D.E."/>
            <person name="Besansky N."/>
            <person name="Howell P."/>
            <person name="Walton C."/>
            <person name="Young S.K."/>
            <person name="Zeng Q."/>
            <person name="Gargeya S."/>
            <person name="Fitzgerald M."/>
            <person name="Haas B."/>
            <person name="Abouelleil A."/>
            <person name="Allen A.W."/>
            <person name="Alvarado L."/>
            <person name="Arachchi H.M."/>
            <person name="Berlin A.M."/>
            <person name="Chapman S.B."/>
            <person name="Gainer-Dewar J."/>
            <person name="Goldberg J."/>
            <person name="Griggs A."/>
            <person name="Gujja S."/>
            <person name="Hansen M."/>
            <person name="Howarth C."/>
            <person name="Imamovic A."/>
            <person name="Ireland A."/>
            <person name="Larimer J."/>
            <person name="McCowan C."/>
            <person name="Murphy C."/>
            <person name="Pearson M."/>
            <person name="Poon T.W."/>
            <person name="Priest M."/>
            <person name="Roberts A."/>
            <person name="Saif S."/>
            <person name="Shea T."/>
            <person name="Sisk P."/>
            <person name="Sykes S."/>
            <person name="Wortman J."/>
            <person name="Nusbaum C."/>
            <person name="Birren B."/>
        </authorList>
    </citation>
    <scope>NUCLEOTIDE SEQUENCE [LARGE SCALE GENOMIC DNA]</scope>
    <source>
        <strain evidence="11">maculatus3</strain>
    </source>
</reference>
<evidence type="ECO:0000256" key="4">
    <source>
        <dbReference type="ARBA" id="ARBA00022771"/>
    </source>
</evidence>
<feature type="domain" description="C2H2-type" evidence="9">
    <location>
        <begin position="214"/>
        <end position="241"/>
    </location>
</feature>
<keyword evidence="2" id="KW-0479">Metal-binding</keyword>
<dbReference type="InterPro" id="IPR036236">
    <property type="entry name" value="Znf_C2H2_sf"/>
</dbReference>
<feature type="domain" description="C2H2-type" evidence="9">
    <location>
        <begin position="124"/>
        <end position="152"/>
    </location>
</feature>
<reference evidence="10" key="2">
    <citation type="submission" date="2020-05" db="UniProtKB">
        <authorList>
            <consortium name="EnsemblMetazoa"/>
        </authorList>
    </citation>
    <scope>IDENTIFICATION</scope>
    <source>
        <strain evidence="10">maculatus3</strain>
    </source>
</reference>
<dbReference type="GO" id="GO:0000122">
    <property type="term" value="P:negative regulation of transcription by RNA polymerase II"/>
    <property type="evidence" value="ECO:0007669"/>
    <property type="project" value="UniProtKB-ARBA"/>
</dbReference>
<feature type="domain" description="C2H2-type" evidence="9">
    <location>
        <begin position="97"/>
        <end position="125"/>
    </location>
</feature>
<dbReference type="Pfam" id="PF13912">
    <property type="entry name" value="zf-C2H2_6"/>
    <property type="match status" value="1"/>
</dbReference>
<dbReference type="PROSITE" id="PS00028">
    <property type="entry name" value="ZINC_FINGER_C2H2_1"/>
    <property type="match status" value="7"/>
</dbReference>
<dbReference type="Gene3D" id="3.30.160.60">
    <property type="entry name" value="Classic Zinc Finger"/>
    <property type="match status" value="6"/>
</dbReference>
<feature type="domain" description="C2H2-type" evidence="9">
    <location>
        <begin position="186"/>
        <end position="213"/>
    </location>
</feature>
<feature type="domain" description="C2H2-type" evidence="9">
    <location>
        <begin position="157"/>
        <end position="184"/>
    </location>
</feature>
<name>A0A182T0C2_9DIPT</name>
<dbReference type="PROSITE" id="PS50157">
    <property type="entry name" value="ZINC_FINGER_C2H2_2"/>
    <property type="match status" value="8"/>
</dbReference>
<evidence type="ECO:0000256" key="5">
    <source>
        <dbReference type="ARBA" id="ARBA00022833"/>
    </source>
</evidence>
<dbReference type="FunFam" id="3.30.160.60:FF:000702">
    <property type="entry name" value="Transcription factor E4F1 isoform 1"/>
    <property type="match status" value="1"/>
</dbReference>
<protein>
    <recommendedName>
        <fullName evidence="9">C2H2-type domain-containing protein</fullName>
    </recommendedName>
</protein>
<evidence type="ECO:0000313" key="10">
    <source>
        <dbReference type="EnsemblMetazoa" id="AMAM017021-PA"/>
    </source>
</evidence>
<keyword evidence="11" id="KW-1185">Reference proteome</keyword>
<dbReference type="AlphaFoldDB" id="A0A182T0C2"/>
<keyword evidence="7" id="KW-0539">Nucleus</keyword>
<dbReference type="EnsemblMetazoa" id="AMAM017021-RA">
    <property type="protein sequence ID" value="AMAM017021-PA"/>
    <property type="gene ID" value="AMAM017021"/>
</dbReference>
<feature type="domain" description="C2H2-type" evidence="9">
    <location>
        <begin position="67"/>
        <end position="94"/>
    </location>
</feature>
<evidence type="ECO:0000256" key="8">
    <source>
        <dbReference type="PROSITE-ProRule" id="PRU00042"/>
    </source>
</evidence>
<feature type="domain" description="C2H2-type" evidence="9">
    <location>
        <begin position="242"/>
        <end position="269"/>
    </location>
</feature>
<evidence type="ECO:0000256" key="7">
    <source>
        <dbReference type="ARBA" id="ARBA00023242"/>
    </source>
</evidence>
<dbReference type="FunFam" id="3.30.160.60:FF:000100">
    <property type="entry name" value="Zinc finger 45-like"/>
    <property type="match status" value="1"/>
</dbReference>
<dbReference type="PANTHER" id="PTHR24379:SF127">
    <property type="entry name" value="BLOODY FINGERS-RELATED"/>
    <property type="match status" value="1"/>
</dbReference>
<dbReference type="SMART" id="SM00355">
    <property type="entry name" value="ZnF_C2H2"/>
    <property type="match status" value="9"/>
</dbReference>